<proteinExistence type="predicted"/>
<feature type="region of interest" description="Disordered" evidence="5">
    <location>
        <begin position="1"/>
        <end position="39"/>
    </location>
</feature>
<feature type="region of interest" description="Disordered" evidence="5">
    <location>
        <begin position="147"/>
        <end position="178"/>
    </location>
</feature>
<organism evidence="7 8">
    <name type="scientific">Devosia soli</name>
    <dbReference type="NCBI Taxonomy" id="361041"/>
    <lineage>
        <taxon>Bacteria</taxon>
        <taxon>Pseudomonadati</taxon>
        <taxon>Pseudomonadota</taxon>
        <taxon>Alphaproteobacteria</taxon>
        <taxon>Hyphomicrobiales</taxon>
        <taxon>Devosiaceae</taxon>
        <taxon>Devosia</taxon>
    </lineage>
</organism>
<dbReference type="PRINTS" id="PR01021">
    <property type="entry name" value="OMPADOMAIN"/>
</dbReference>
<dbReference type="Gene3D" id="3.30.1330.60">
    <property type="entry name" value="OmpA-like domain"/>
    <property type="match status" value="1"/>
</dbReference>
<keyword evidence="2 4" id="KW-0472">Membrane</keyword>
<dbReference type="AlphaFoldDB" id="A0A0F5LK60"/>
<dbReference type="EMBL" id="LAJG01000001">
    <property type="protein sequence ID" value="KKB82564.1"/>
    <property type="molecule type" value="Genomic_DNA"/>
</dbReference>
<dbReference type="Pfam" id="PF00691">
    <property type="entry name" value="OmpA"/>
    <property type="match status" value="1"/>
</dbReference>
<accession>A0A0F5LK60</accession>
<feature type="domain" description="OmpA-like" evidence="6">
    <location>
        <begin position="63"/>
        <end position="186"/>
    </location>
</feature>
<dbReference type="InterPro" id="IPR050330">
    <property type="entry name" value="Bact_OuterMem_StrucFunc"/>
</dbReference>
<evidence type="ECO:0000259" key="6">
    <source>
        <dbReference type="PROSITE" id="PS51123"/>
    </source>
</evidence>
<dbReference type="OrthoDB" id="345640at2"/>
<dbReference type="GO" id="GO:0009279">
    <property type="term" value="C:cell outer membrane"/>
    <property type="evidence" value="ECO:0007669"/>
    <property type="project" value="UniProtKB-SubCell"/>
</dbReference>
<reference evidence="7 8" key="1">
    <citation type="submission" date="2015-03" db="EMBL/GenBank/DDBJ databases">
        <authorList>
            <person name="Hassan Y.I."/>
            <person name="Lepp D."/>
            <person name="Zhou T."/>
        </authorList>
    </citation>
    <scope>NUCLEOTIDE SEQUENCE [LARGE SCALE GENOMIC DNA]</scope>
    <source>
        <strain evidence="7 8">GH2-10</strain>
    </source>
</reference>
<comment type="subcellular location">
    <subcellularLocation>
        <location evidence="1">Cell outer membrane</location>
    </subcellularLocation>
</comment>
<dbReference type="InterPro" id="IPR036737">
    <property type="entry name" value="OmpA-like_sf"/>
</dbReference>
<keyword evidence="8" id="KW-1185">Reference proteome</keyword>
<comment type="caution">
    <text evidence="7">The sequence shown here is derived from an EMBL/GenBank/DDBJ whole genome shotgun (WGS) entry which is preliminary data.</text>
</comment>
<keyword evidence="3" id="KW-0998">Cell outer membrane</keyword>
<name>A0A0F5LK60_9HYPH</name>
<feature type="compositionally biased region" description="Low complexity" evidence="5">
    <location>
        <begin position="1"/>
        <end position="28"/>
    </location>
</feature>
<dbReference type="PROSITE" id="PS51123">
    <property type="entry name" value="OMPA_2"/>
    <property type="match status" value="1"/>
</dbReference>
<dbReference type="STRING" id="361041.VW35_00310"/>
<evidence type="ECO:0000256" key="1">
    <source>
        <dbReference type="ARBA" id="ARBA00004442"/>
    </source>
</evidence>
<dbReference type="CDD" id="cd07185">
    <property type="entry name" value="OmpA_C-like"/>
    <property type="match status" value="1"/>
</dbReference>
<evidence type="ECO:0000256" key="3">
    <source>
        <dbReference type="ARBA" id="ARBA00023237"/>
    </source>
</evidence>
<dbReference type="PANTHER" id="PTHR30329">
    <property type="entry name" value="STATOR ELEMENT OF FLAGELLAR MOTOR COMPLEX"/>
    <property type="match status" value="1"/>
</dbReference>
<evidence type="ECO:0000256" key="4">
    <source>
        <dbReference type="PROSITE-ProRule" id="PRU00473"/>
    </source>
</evidence>
<dbReference type="PANTHER" id="PTHR30329:SF21">
    <property type="entry name" value="LIPOPROTEIN YIAD-RELATED"/>
    <property type="match status" value="1"/>
</dbReference>
<dbReference type="SUPFAM" id="SSF103088">
    <property type="entry name" value="OmpA-like"/>
    <property type="match status" value="1"/>
</dbReference>
<dbReference type="PATRIC" id="fig|361041.3.peg.65"/>
<dbReference type="Proteomes" id="UP000033514">
    <property type="component" value="Unassembled WGS sequence"/>
</dbReference>
<dbReference type="InterPro" id="IPR006664">
    <property type="entry name" value="OMP_bac"/>
</dbReference>
<evidence type="ECO:0000256" key="5">
    <source>
        <dbReference type="SAM" id="MobiDB-lite"/>
    </source>
</evidence>
<protein>
    <recommendedName>
        <fullName evidence="6">OmpA-like domain-containing protein</fullName>
    </recommendedName>
</protein>
<gene>
    <name evidence="7" type="ORF">VW35_00310</name>
</gene>
<evidence type="ECO:0000313" key="7">
    <source>
        <dbReference type="EMBL" id="KKB82564.1"/>
    </source>
</evidence>
<sequence>MWAIAPRAGSRSSARNGRSSSSAAGARATTAEAWPSFPSGDIIGLPVVTMPEAPSTDLADEGDELLRWVLSGDVLFDFDQAVIRPDGEKDLQALLEELKQLEDFRLTVEGHTDSKGTDAYNRDLSRRRADSVAAWLASASPALPLPQVRAYGETRPAASNEKPDGSDDPAGRQLNRRVEIIVRATTGN</sequence>
<evidence type="ECO:0000256" key="2">
    <source>
        <dbReference type="ARBA" id="ARBA00023136"/>
    </source>
</evidence>
<dbReference type="InterPro" id="IPR006665">
    <property type="entry name" value="OmpA-like"/>
</dbReference>
<evidence type="ECO:0000313" key="8">
    <source>
        <dbReference type="Proteomes" id="UP000033514"/>
    </source>
</evidence>